<dbReference type="OrthoDB" id="7671932at2"/>
<proteinExistence type="predicted"/>
<dbReference type="InterPro" id="IPR058593">
    <property type="entry name" value="ARB_07466-like_C"/>
</dbReference>
<reference evidence="5" key="1">
    <citation type="submission" date="2019-04" db="EMBL/GenBank/DDBJ databases">
        <title>Nocardioides xinjiangensis sp. nov.</title>
        <authorList>
            <person name="Liu S."/>
        </authorList>
    </citation>
    <scope>NUCLEOTIDE SEQUENCE [LARGE SCALE GENOMIC DNA]</scope>
    <source>
        <strain evidence="5">18</strain>
    </source>
</reference>
<sequence length="220" mass="23731">MAWRLAKSLVVLRSEINAAAPGRSTASDGTIGDDAHQGTASDHNPNGSNVVCAADFTHHPGSGADMHQFAEHLRRANHRDIKYIIWNKRIWSKSRAGEGWRSYGGSNPHTRHMHVSVGVGSDGQSRQPYDDTSSWGIQAKFGGGELIGLKRGDTGDRVKGLQGTLRFAGYDPGSVDGNYGSKTAAAVLKMRRAEGSDTADGNNFTGWAYAQLMRAMAKKY</sequence>
<organism evidence="4 5">
    <name type="scientific">Glycomyces buryatensis</name>
    <dbReference type="NCBI Taxonomy" id="2570927"/>
    <lineage>
        <taxon>Bacteria</taxon>
        <taxon>Bacillati</taxon>
        <taxon>Actinomycetota</taxon>
        <taxon>Actinomycetes</taxon>
        <taxon>Glycomycetales</taxon>
        <taxon>Glycomycetaceae</taxon>
        <taxon>Glycomyces</taxon>
    </lineage>
</organism>
<name>A0A4S8QFT4_9ACTN</name>
<feature type="domain" description="ARB-07466-like C-terminal" evidence="3">
    <location>
        <begin position="35"/>
        <end position="113"/>
    </location>
</feature>
<evidence type="ECO:0000256" key="1">
    <source>
        <dbReference type="SAM" id="MobiDB-lite"/>
    </source>
</evidence>
<dbReference type="InterPro" id="IPR036365">
    <property type="entry name" value="PGBD-like_sf"/>
</dbReference>
<evidence type="ECO:0000259" key="2">
    <source>
        <dbReference type="Pfam" id="PF01471"/>
    </source>
</evidence>
<dbReference type="AlphaFoldDB" id="A0A4S8QFT4"/>
<keyword evidence="5" id="KW-1185">Reference proteome</keyword>
<protein>
    <submittedName>
        <fullName evidence="4">Peptidoglycan-binding protein</fullName>
    </submittedName>
</protein>
<evidence type="ECO:0000259" key="3">
    <source>
        <dbReference type="Pfam" id="PF26571"/>
    </source>
</evidence>
<dbReference type="SUPFAM" id="SSF47090">
    <property type="entry name" value="PGBD-like"/>
    <property type="match status" value="1"/>
</dbReference>
<feature type="compositionally biased region" description="Polar residues" evidence="1">
    <location>
        <begin position="38"/>
        <end position="47"/>
    </location>
</feature>
<dbReference type="RefSeq" id="WP_136532565.1">
    <property type="nucleotide sequence ID" value="NZ_STGY01000001.1"/>
</dbReference>
<evidence type="ECO:0000313" key="4">
    <source>
        <dbReference type="EMBL" id="THV43567.1"/>
    </source>
</evidence>
<dbReference type="InterPro" id="IPR036366">
    <property type="entry name" value="PGBDSf"/>
</dbReference>
<dbReference type="Pfam" id="PF01471">
    <property type="entry name" value="PG_binding_1"/>
    <property type="match status" value="1"/>
</dbReference>
<dbReference type="EMBL" id="STGY01000001">
    <property type="protein sequence ID" value="THV43567.1"/>
    <property type="molecule type" value="Genomic_DNA"/>
</dbReference>
<gene>
    <name evidence="4" type="ORF">FAB82_00470</name>
</gene>
<dbReference type="Pfam" id="PF26571">
    <property type="entry name" value="VldE"/>
    <property type="match status" value="1"/>
</dbReference>
<dbReference type="Proteomes" id="UP000308760">
    <property type="component" value="Unassembled WGS sequence"/>
</dbReference>
<evidence type="ECO:0000313" key="5">
    <source>
        <dbReference type="Proteomes" id="UP000308760"/>
    </source>
</evidence>
<dbReference type="Gene3D" id="1.10.101.10">
    <property type="entry name" value="PGBD-like superfamily/PGBD"/>
    <property type="match status" value="1"/>
</dbReference>
<reference evidence="4 5" key="2">
    <citation type="submission" date="2019-05" db="EMBL/GenBank/DDBJ databases">
        <title>Glycomyces buryatensis sp. nov.</title>
        <authorList>
            <person name="Nikitina E."/>
        </authorList>
    </citation>
    <scope>NUCLEOTIDE SEQUENCE [LARGE SCALE GENOMIC DNA]</scope>
    <source>
        <strain evidence="4 5">18</strain>
    </source>
</reference>
<feature type="domain" description="Peptidoglycan binding-like" evidence="2">
    <location>
        <begin position="154"/>
        <end position="201"/>
    </location>
</feature>
<accession>A0A4S8QFT4</accession>
<comment type="caution">
    <text evidence="4">The sequence shown here is derived from an EMBL/GenBank/DDBJ whole genome shotgun (WGS) entry which is preliminary data.</text>
</comment>
<feature type="region of interest" description="Disordered" evidence="1">
    <location>
        <begin position="20"/>
        <end position="47"/>
    </location>
</feature>
<dbReference type="InterPro" id="IPR002477">
    <property type="entry name" value="Peptidoglycan-bd-like"/>
</dbReference>